<dbReference type="SUPFAM" id="SSF102405">
    <property type="entry name" value="MCP/YpsA-like"/>
    <property type="match status" value="1"/>
</dbReference>
<dbReference type="Gene3D" id="3.40.50.450">
    <property type="match status" value="1"/>
</dbReference>
<evidence type="ECO:0000313" key="4">
    <source>
        <dbReference type="EMBL" id="SLN49393.1"/>
    </source>
</evidence>
<dbReference type="NCBIfam" id="TIGR00732">
    <property type="entry name" value="dprA"/>
    <property type="match status" value="1"/>
</dbReference>
<organism evidence="4 5">
    <name type="scientific">Pseudooctadecabacter jejudonensis</name>
    <dbReference type="NCBI Taxonomy" id="1391910"/>
    <lineage>
        <taxon>Bacteria</taxon>
        <taxon>Pseudomonadati</taxon>
        <taxon>Pseudomonadota</taxon>
        <taxon>Alphaproteobacteria</taxon>
        <taxon>Rhodobacterales</taxon>
        <taxon>Paracoccaceae</taxon>
        <taxon>Pseudooctadecabacter</taxon>
    </lineage>
</organism>
<dbReference type="EMBL" id="FWFT01000004">
    <property type="protein sequence ID" value="SLN49393.1"/>
    <property type="molecule type" value="Genomic_DNA"/>
</dbReference>
<evidence type="ECO:0000313" key="5">
    <source>
        <dbReference type="Proteomes" id="UP000193623"/>
    </source>
</evidence>
<name>A0A1Y5SVJ0_9RHOB</name>
<dbReference type="InterPro" id="IPR003488">
    <property type="entry name" value="DprA"/>
</dbReference>
<dbReference type="InterPro" id="IPR041614">
    <property type="entry name" value="DprA_WH"/>
</dbReference>
<accession>A0A1Y5SVJ0</accession>
<dbReference type="Gene3D" id="1.10.10.10">
    <property type="entry name" value="Winged helix-like DNA-binding domain superfamily/Winged helix DNA-binding domain"/>
    <property type="match status" value="1"/>
</dbReference>
<proteinExistence type="inferred from homology"/>
<sequence length="387" mass="40684">MTSKRPSSTHPPLPPTTEDDRVDHLRLLRSRRVGPVTYRRLLAEHGTAQAALAALPDIAKAAGVPNYEVCPEGVVLAELKAGHRTKARLLFQGDADFPHALTEVDDAPVALWATGRVELLNTPKVALIGARNASSLGTRMAAKLAQEVGEAGFTIVSGLARGIDAAAHHKSLPTGTIAVVAGGVDVLYPAENADLARAIAQKGLCLSDQPMGFQPRARHFVARNRIISGLSQAVVVVEAAAKSGSLGTARTALDQGRDVLAVPGHPFDARVAGCNALIRDGAVLVRGPQDILVHLGAQPDLAPELRLTMPAQPPKEPAPAPEPRRSLRETAALHNDILTRLSPAPMAEDQLIRALGTSAHTIAPVLMDLELDGKVVRQAGGVLARTI</sequence>
<dbReference type="RefSeq" id="WP_085864962.1">
    <property type="nucleotide sequence ID" value="NZ_FWFT01000004.1"/>
</dbReference>
<keyword evidence="5" id="KW-1185">Reference proteome</keyword>
<dbReference type="GO" id="GO:0009294">
    <property type="term" value="P:DNA-mediated transformation"/>
    <property type="evidence" value="ECO:0007669"/>
    <property type="project" value="InterPro"/>
</dbReference>
<dbReference type="Pfam" id="PF02481">
    <property type="entry name" value="DNA_processg_A"/>
    <property type="match status" value="1"/>
</dbReference>
<evidence type="ECO:0000259" key="2">
    <source>
        <dbReference type="Pfam" id="PF02481"/>
    </source>
</evidence>
<reference evidence="4 5" key="1">
    <citation type="submission" date="2017-03" db="EMBL/GenBank/DDBJ databases">
        <authorList>
            <person name="Afonso C.L."/>
            <person name="Miller P.J."/>
            <person name="Scott M.A."/>
            <person name="Spackman E."/>
            <person name="Goraichik I."/>
            <person name="Dimitrov K.M."/>
            <person name="Suarez D.L."/>
            <person name="Swayne D.E."/>
        </authorList>
    </citation>
    <scope>NUCLEOTIDE SEQUENCE [LARGE SCALE GENOMIC DNA]</scope>
    <source>
        <strain evidence="4 5">CECT 8397</strain>
    </source>
</reference>
<dbReference type="OrthoDB" id="9785707at2"/>
<dbReference type="InterPro" id="IPR036388">
    <property type="entry name" value="WH-like_DNA-bd_sf"/>
</dbReference>
<dbReference type="PANTHER" id="PTHR43022">
    <property type="entry name" value="PROTEIN SMF"/>
    <property type="match status" value="1"/>
</dbReference>
<protein>
    <submittedName>
        <fullName evidence="4">Uncharacterized protein</fullName>
    </submittedName>
</protein>
<dbReference type="Pfam" id="PF17782">
    <property type="entry name" value="WHD_DprA"/>
    <property type="match status" value="1"/>
</dbReference>
<dbReference type="AlphaFoldDB" id="A0A1Y5SVJ0"/>
<gene>
    <name evidence="4" type="ORF">PSJ8397_02555</name>
</gene>
<feature type="domain" description="Smf/DprA SLOG" evidence="2">
    <location>
        <begin position="89"/>
        <end position="294"/>
    </location>
</feature>
<comment type="similarity">
    <text evidence="1">Belongs to the DprA/Smf family.</text>
</comment>
<evidence type="ECO:0000259" key="3">
    <source>
        <dbReference type="Pfam" id="PF17782"/>
    </source>
</evidence>
<feature type="domain" description="DprA winged helix" evidence="3">
    <location>
        <begin position="321"/>
        <end position="381"/>
    </location>
</feature>
<dbReference type="InterPro" id="IPR057666">
    <property type="entry name" value="DrpA_SLOG"/>
</dbReference>
<dbReference type="PANTHER" id="PTHR43022:SF1">
    <property type="entry name" value="PROTEIN SMF"/>
    <property type="match status" value="1"/>
</dbReference>
<evidence type="ECO:0000256" key="1">
    <source>
        <dbReference type="ARBA" id="ARBA00006525"/>
    </source>
</evidence>
<dbReference type="Proteomes" id="UP000193623">
    <property type="component" value="Unassembled WGS sequence"/>
</dbReference>
<dbReference type="Pfam" id="PF21102">
    <property type="entry name" value="DprA_N"/>
    <property type="match status" value="1"/>
</dbReference>